<keyword evidence="10" id="KW-1185">Reference proteome</keyword>
<protein>
    <submittedName>
        <fullName evidence="11">Galactosylceramide sulfotransferase-like</fullName>
    </submittedName>
</protein>
<keyword evidence="6" id="KW-1133">Transmembrane helix</keyword>
<gene>
    <name evidence="11" type="primary">LOC116299964</name>
</gene>
<evidence type="ECO:0000256" key="4">
    <source>
        <dbReference type="ARBA" id="ARBA00022692"/>
    </source>
</evidence>
<reference evidence="11" key="1">
    <citation type="submission" date="2025-08" db="UniProtKB">
        <authorList>
            <consortium name="RefSeq"/>
        </authorList>
    </citation>
    <scope>IDENTIFICATION</scope>
    <source>
        <tissue evidence="11">Tentacle</tissue>
    </source>
</reference>
<evidence type="ECO:0000256" key="1">
    <source>
        <dbReference type="ARBA" id="ARBA00004323"/>
    </source>
</evidence>
<keyword evidence="4" id="KW-0812">Transmembrane</keyword>
<dbReference type="Gene3D" id="3.40.50.300">
    <property type="entry name" value="P-loop containing nucleotide triphosphate hydrolases"/>
    <property type="match status" value="1"/>
</dbReference>
<evidence type="ECO:0000256" key="2">
    <source>
        <dbReference type="ARBA" id="ARBA00008124"/>
    </source>
</evidence>
<evidence type="ECO:0000313" key="11">
    <source>
        <dbReference type="RefSeq" id="XP_031564558.1"/>
    </source>
</evidence>
<evidence type="ECO:0000256" key="6">
    <source>
        <dbReference type="ARBA" id="ARBA00022989"/>
    </source>
</evidence>
<dbReference type="InterPro" id="IPR009729">
    <property type="entry name" value="Gal-3-0_sulfotransfrase"/>
</dbReference>
<name>A0A6P8I907_ACTTE</name>
<dbReference type="AlphaFoldDB" id="A0A6P8I907"/>
<evidence type="ECO:0000256" key="8">
    <source>
        <dbReference type="ARBA" id="ARBA00023136"/>
    </source>
</evidence>
<keyword evidence="8" id="KW-0472">Membrane</keyword>
<dbReference type="InterPro" id="IPR027417">
    <property type="entry name" value="P-loop_NTPase"/>
</dbReference>
<keyword evidence="9" id="KW-0325">Glycoprotein</keyword>
<dbReference type="FunCoup" id="A0A6P8I907">
    <property type="interactions" value="679"/>
</dbReference>
<sequence>MFIHLRSIFVVLICAAIILYCSVSYTRERSLRNCLDQQRFSRDTLSTLELPIQIGKQASSQQQQSATTLLPDKINTLQNPITTEKQTNGKRKNIERCRRVDHVLFLKTHKTGGSTITNILNRYGDKWNLTFVLPKQRHLFTFLWPTRFRLSYTAPLYKMNANILCNHARYNRKPMHWLFPKNKSKYITILRDPIKQYESVFNFMHFANPLGFNEEKDPLGTFLKYPPSFRDTYPHMKKTLALHLLRNPMMFDLGLDFRYFQNQSAIDNYLNFLDKEFDLVMIMEHFDESLILLKRLMCWSFEEILYFKLNERQDQQKRDNLAEVVKHDIKSWNRADSLLYTYFNQTLWRKIKSQGSAFYRELKIFRRLNARISRKCLEQGSFLDEAYTGVYVKGYSLRNDIPATLKTKCENMKRNEISYVKYFRKKMSDRLLKIEEPEEYLDDPLNDWNLASDFEHVPSTSGYGSADYVGSG</sequence>
<evidence type="ECO:0000256" key="9">
    <source>
        <dbReference type="ARBA" id="ARBA00023180"/>
    </source>
</evidence>
<keyword evidence="3" id="KW-0808">Transferase</keyword>
<dbReference type="RefSeq" id="XP_031564558.1">
    <property type="nucleotide sequence ID" value="XM_031708698.1"/>
</dbReference>
<dbReference type="PANTHER" id="PTHR14647">
    <property type="entry name" value="GALACTOSE-3-O-SULFOTRANSFERASE"/>
    <property type="match status" value="1"/>
</dbReference>
<dbReference type="SUPFAM" id="SSF52540">
    <property type="entry name" value="P-loop containing nucleoside triphosphate hydrolases"/>
    <property type="match status" value="1"/>
</dbReference>
<keyword evidence="5" id="KW-0735">Signal-anchor</keyword>
<dbReference type="KEGG" id="aten:116299964"/>
<dbReference type="Proteomes" id="UP000515163">
    <property type="component" value="Unplaced"/>
</dbReference>
<evidence type="ECO:0000313" key="10">
    <source>
        <dbReference type="Proteomes" id="UP000515163"/>
    </source>
</evidence>
<dbReference type="OrthoDB" id="6022313at2759"/>
<dbReference type="GeneID" id="116299964"/>
<evidence type="ECO:0000256" key="3">
    <source>
        <dbReference type="ARBA" id="ARBA00022679"/>
    </source>
</evidence>
<organism evidence="10 11">
    <name type="scientific">Actinia tenebrosa</name>
    <name type="common">Australian red waratah sea anemone</name>
    <dbReference type="NCBI Taxonomy" id="6105"/>
    <lineage>
        <taxon>Eukaryota</taxon>
        <taxon>Metazoa</taxon>
        <taxon>Cnidaria</taxon>
        <taxon>Anthozoa</taxon>
        <taxon>Hexacorallia</taxon>
        <taxon>Actiniaria</taxon>
        <taxon>Actiniidae</taxon>
        <taxon>Actinia</taxon>
    </lineage>
</organism>
<dbReference type="PANTHER" id="PTHR14647:SF87">
    <property type="entry name" value="PUTATIVE-RELATED"/>
    <property type="match status" value="1"/>
</dbReference>
<evidence type="ECO:0000256" key="5">
    <source>
        <dbReference type="ARBA" id="ARBA00022968"/>
    </source>
</evidence>
<dbReference type="GO" id="GO:0009247">
    <property type="term" value="P:glycolipid biosynthetic process"/>
    <property type="evidence" value="ECO:0007669"/>
    <property type="project" value="InterPro"/>
</dbReference>
<proteinExistence type="inferred from homology"/>
<comment type="similarity">
    <text evidence="2">Belongs to the galactose-3-O-sulfotransferase family.</text>
</comment>
<dbReference type="Pfam" id="PF06990">
    <property type="entry name" value="Gal-3-0_sulfotr"/>
    <property type="match status" value="1"/>
</dbReference>
<keyword evidence="7" id="KW-0333">Golgi apparatus</keyword>
<accession>A0A6P8I907</accession>
<evidence type="ECO:0000256" key="7">
    <source>
        <dbReference type="ARBA" id="ARBA00023034"/>
    </source>
</evidence>
<dbReference type="InParanoid" id="A0A6P8I907"/>
<dbReference type="GO" id="GO:0000139">
    <property type="term" value="C:Golgi membrane"/>
    <property type="evidence" value="ECO:0007669"/>
    <property type="project" value="UniProtKB-SubCell"/>
</dbReference>
<comment type="subcellular location">
    <subcellularLocation>
        <location evidence="1">Golgi apparatus membrane</location>
        <topology evidence="1">Single-pass type II membrane protein</topology>
    </subcellularLocation>
</comment>
<dbReference type="GO" id="GO:0001733">
    <property type="term" value="F:galactosylceramide sulfotransferase activity"/>
    <property type="evidence" value="ECO:0007669"/>
    <property type="project" value="InterPro"/>
</dbReference>